<evidence type="ECO:0000256" key="2">
    <source>
        <dbReference type="ARBA" id="ARBA00022801"/>
    </source>
</evidence>
<evidence type="ECO:0000256" key="1">
    <source>
        <dbReference type="ARBA" id="ARBA00010088"/>
    </source>
</evidence>
<comment type="similarity">
    <text evidence="1">Belongs to the peptidase S33 family.</text>
</comment>
<evidence type="ECO:0000313" key="5">
    <source>
        <dbReference type="Proteomes" id="UP000027059"/>
    </source>
</evidence>
<evidence type="ECO:0000259" key="3">
    <source>
        <dbReference type="Pfam" id="PF12697"/>
    </source>
</evidence>
<gene>
    <name evidence="4" type="ORF">Y981_09070</name>
</gene>
<evidence type="ECO:0000313" key="4">
    <source>
        <dbReference type="EMBL" id="AIA31855.1"/>
    </source>
</evidence>
<dbReference type="EMBL" id="CP007243">
    <property type="protein sequence ID" value="AIA31855.1"/>
    <property type="molecule type" value="Genomic_DNA"/>
</dbReference>
<dbReference type="OrthoDB" id="149912at2"/>
<dbReference type="GO" id="GO:0016787">
    <property type="term" value="F:hydrolase activity"/>
    <property type="evidence" value="ECO:0007669"/>
    <property type="project" value="UniProtKB-KW"/>
</dbReference>
<keyword evidence="2" id="KW-0378">Hydrolase</keyword>
<reference evidence="5" key="1">
    <citation type="submission" date="2014-02" db="EMBL/GenBank/DDBJ databases">
        <title>Complete genome sequence and comparative genomic analysis of the nitrogen-fixing bacterium Leptospirillum ferriphilum YSK.</title>
        <authorList>
            <person name="Guo X."/>
            <person name="Yin H."/>
            <person name="Liang Y."/>
            <person name="Hu Q."/>
            <person name="Ma L."/>
            <person name="Xiao Y."/>
            <person name="Zhang X."/>
            <person name="Qiu G."/>
            <person name="Liu X."/>
        </authorList>
    </citation>
    <scope>NUCLEOTIDE SEQUENCE [LARGE SCALE GENOMIC DNA]</scope>
    <source>
        <strain evidence="5">YSK</strain>
    </source>
</reference>
<dbReference type="InterPro" id="IPR029058">
    <property type="entry name" value="AB_hydrolase_fold"/>
</dbReference>
<reference evidence="4 5" key="2">
    <citation type="journal article" date="2015" name="Biomed. Res. Int.">
        <title>Effects of Arsenite Resistance on the Growth and Functional Gene Expression of Leptospirillum ferriphilum and Acidithiobacillus thiooxidans in Pure Culture and Coculture.</title>
        <authorList>
            <person name="Jiang H."/>
            <person name="Liang Y."/>
            <person name="Yin H."/>
            <person name="Xiao Y."/>
            <person name="Guo X."/>
            <person name="Xu Y."/>
            <person name="Hu Q."/>
            <person name="Liu H."/>
            <person name="Liu X."/>
        </authorList>
    </citation>
    <scope>NUCLEOTIDE SEQUENCE [LARGE SCALE GENOMIC DNA]</scope>
    <source>
        <strain evidence="4 5">YSK</strain>
    </source>
</reference>
<dbReference type="HOGENOM" id="CLU_1037457_0_0_0"/>
<dbReference type="Proteomes" id="UP000027059">
    <property type="component" value="Chromosome"/>
</dbReference>
<dbReference type="RefSeq" id="WP_038505778.1">
    <property type="nucleotide sequence ID" value="NZ_CP007243.1"/>
</dbReference>
<proteinExistence type="inferred from homology"/>
<protein>
    <recommendedName>
        <fullName evidence="3">AB hydrolase-1 domain-containing protein</fullName>
    </recommendedName>
</protein>
<organism evidence="4 5">
    <name type="scientific">Leptospirillum ferriphilum YSK</name>
    <dbReference type="NCBI Taxonomy" id="1441628"/>
    <lineage>
        <taxon>Bacteria</taxon>
        <taxon>Pseudomonadati</taxon>
        <taxon>Nitrospirota</taxon>
        <taxon>Nitrospiria</taxon>
        <taxon>Nitrospirales</taxon>
        <taxon>Nitrospiraceae</taxon>
        <taxon>Leptospirillum</taxon>
    </lineage>
</organism>
<feature type="domain" description="AB hydrolase-1" evidence="3">
    <location>
        <begin position="35"/>
        <end position="263"/>
    </location>
</feature>
<accession>A0A059XXM5</accession>
<sequence>MNEGSGLLKGRERFFALDDGLRGTLEEWGVGGPPLLCVHGMTSSRKGWTRLAGRFSAERRVFACDQRGHGDLADVTGPMTLEQSVRDLESATRAIGDPVDLLLGHSWGGAVVLCGGPRTGARAVVALDPVIRVRPGTFAADYVEELRDLLSLDRDNRIPRIRELYAKDDPLDREAKVHAMERMSVAALERIGSDNGVEEGRWDLRPLLESYPLPLLVLLSGEDSVVDPEDRQWLEGLGGSVRVRTIEGAGHNLHRTHLDRVVEEIRAFERVAFGESHA</sequence>
<dbReference type="InterPro" id="IPR051601">
    <property type="entry name" value="Serine_prot/Carboxylest_S33"/>
</dbReference>
<keyword evidence="5" id="KW-1185">Reference proteome</keyword>
<dbReference type="Gene3D" id="3.40.50.1820">
    <property type="entry name" value="alpha/beta hydrolase"/>
    <property type="match status" value="1"/>
</dbReference>
<dbReference type="KEGG" id="lfp:Y981_09070"/>
<dbReference type="SUPFAM" id="SSF53474">
    <property type="entry name" value="alpha/beta-Hydrolases"/>
    <property type="match status" value="1"/>
</dbReference>
<dbReference type="Pfam" id="PF12697">
    <property type="entry name" value="Abhydrolase_6"/>
    <property type="match status" value="1"/>
</dbReference>
<dbReference type="PANTHER" id="PTHR43248:SF2">
    <property type="entry name" value="PROLYL AMINOPEPTIDASE"/>
    <property type="match status" value="1"/>
</dbReference>
<dbReference type="PANTHER" id="PTHR43248">
    <property type="entry name" value="2-SUCCINYL-6-HYDROXY-2,4-CYCLOHEXADIENE-1-CARBOXYLATE SYNTHASE"/>
    <property type="match status" value="1"/>
</dbReference>
<name>A0A059XXM5_9BACT</name>
<dbReference type="InterPro" id="IPR000073">
    <property type="entry name" value="AB_hydrolase_1"/>
</dbReference>
<dbReference type="AlphaFoldDB" id="A0A059XXM5"/>